<feature type="non-terminal residue" evidence="3">
    <location>
        <position position="278"/>
    </location>
</feature>
<feature type="binding site" evidence="1">
    <location>
        <position position="185"/>
    </location>
    <ligand>
        <name>Zn(2+)</name>
        <dbReference type="ChEBI" id="CHEBI:29105"/>
    </ligand>
</feature>
<evidence type="ECO:0000256" key="1">
    <source>
        <dbReference type="PIRSR" id="PIRSR605301-1"/>
    </source>
</evidence>
<accession>A0A3M7C793</accession>
<keyword evidence="1" id="KW-0479">Metal-binding</keyword>
<comment type="caution">
    <text evidence="3">The sequence shown here is derived from an EMBL/GenBank/DDBJ whole genome shotgun (WGS) entry which is preliminary data.</text>
</comment>
<protein>
    <submittedName>
        <fullName evidence="3">Uncharacterized protein</fullName>
    </submittedName>
</protein>
<dbReference type="Pfam" id="PF03637">
    <property type="entry name" value="Mob1_phocein"/>
    <property type="match status" value="1"/>
</dbReference>
<keyword evidence="1" id="KW-0862">Zinc</keyword>
<dbReference type="InterPro" id="IPR005301">
    <property type="entry name" value="MOB_kinase_act_fam"/>
</dbReference>
<name>A0A3M7C793_HORWE</name>
<dbReference type="AlphaFoldDB" id="A0A3M7C793"/>
<sequence>MESTIFLYGFELPYYGLPEQPPGDLSQYDPDLPADIAELRIKKLADATNSNSRAFGRGGTNNQARNQPAPASRANNASPSTYSQPQVNPPSIPSAPPSPSLTQNTAANEAAMHQAMKAQGRIPLFFREQNSGFIVKGNFMTLAAKPILIEEGEWVAHQAVEQIRLLTGMLRCVQVEDRSTGLSVCNERECPAMSAGATVYMWIDTNRNPINLPAPTYIKHIQTWVNGKIQDPNIFPTESFASAPPLPSSAQTAADPTHWLGKTSGFPQRFEVEVRNMY</sequence>
<dbReference type="VEuPathDB" id="FungiDB:BTJ68_04124"/>
<feature type="compositionally biased region" description="Low complexity" evidence="2">
    <location>
        <begin position="63"/>
        <end position="80"/>
    </location>
</feature>
<dbReference type="EMBL" id="QWIO01003014">
    <property type="protein sequence ID" value="RMY47991.1"/>
    <property type="molecule type" value="Genomic_DNA"/>
</dbReference>
<organism evidence="3 4">
    <name type="scientific">Hortaea werneckii</name>
    <name type="common">Black yeast</name>
    <name type="synonym">Cladosporium werneckii</name>
    <dbReference type="NCBI Taxonomy" id="91943"/>
    <lineage>
        <taxon>Eukaryota</taxon>
        <taxon>Fungi</taxon>
        <taxon>Dikarya</taxon>
        <taxon>Ascomycota</taxon>
        <taxon>Pezizomycotina</taxon>
        <taxon>Dothideomycetes</taxon>
        <taxon>Dothideomycetidae</taxon>
        <taxon>Mycosphaerellales</taxon>
        <taxon>Teratosphaeriaceae</taxon>
        <taxon>Hortaea</taxon>
    </lineage>
</organism>
<dbReference type="SUPFAM" id="SSF101152">
    <property type="entry name" value="Mob1/phocein"/>
    <property type="match status" value="1"/>
</dbReference>
<feature type="binding site" evidence="1">
    <location>
        <position position="190"/>
    </location>
    <ligand>
        <name>Zn(2+)</name>
        <dbReference type="ChEBI" id="CHEBI:29105"/>
    </ligand>
</feature>
<proteinExistence type="predicted"/>
<evidence type="ECO:0000313" key="4">
    <source>
        <dbReference type="Proteomes" id="UP000269539"/>
    </source>
</evidence>
<gene>
    <name evidence="3" type="ORF">D0864_14967</name>
</gene>
<dbReference type="PANTHER" id="PTHR22599">
    <property type="entry name" value="MPS ONE BINDER KINASE ACTIVATOR-LIKE MOB"/>
    <property type="match status" value="1"/>
</dbReference>
<evidence type="ECO:0000256" key="2">
    <source>
        <dbReference type="SAM" id="MobiDB-lite"/>
    </source>
</evidence>
<reference evidence="3 4" key="1">
    <citation type="journal article" date="2018" name="BMC Genomics">
        <title>Genomic evidence for intraspecific hybridization in a clonal and extremely halotolerant yeast.</title>
        <authorList>
            <person name="Gostincar C."/>
            <person name="Stajich J.E."/>
            <person name="Zupancic J."/>
            <person name="Zalar P."/>
            <person name="Gunde-Cimerman N."/>
        </authorList>
    </citation>
    <scope>NUCLEOTIDE SEQUENCE [LARGE SCALE GENOMIC DNA]</scope>
    <source>
        <strain evidence="3 4">EXF-10513</strain>
    </source>
</reference>
<feature type="compositionally biased region" description="Pro residues" evidence="2">
    <location>
        <begin position="87"/>
        <end position="99"/>
    </location>
</feature>
<dbReference type="SMART" id="SM01388">
    <property type="entry name" value="Mob1_phocein"/>
    <property type="match status" value="1"/>
</dbReference>
<feature type="region of interest" description="Disordered" evidence="2">
    <location>
        <begin position="50"/>
        <end position="103"/>
    </location>
</feature>
<dbReference type="Gene3D" id="1.20.140.30">
    <property type="entry name" value="MOB kinase activator"/>
    <property type="match status" value="1"/>
</dbReference>
<dbReference type="Proteomes" id="UP000269539">
    <property type="component" value="Unassembled WGS sequence"/>
</dbReference>
<evidence type="ECO:0000313" key="3">
    <source>
        <dbReference type="EMBL" id="RMY47991.1"/>
    </source>
</evidence>
<dbReference type="InterPro" id="IPR036703">
    <property type="entry name" value="MOB_kinase_act_sf"/>
</dbReference>